<organism evidence="1 2">
    <name type="scientific">Flavobacterium artemisiae</name>
    <dbReference type="NCBI Taxonomy" id="2126556"/>
    <lineage>
        <taxon>Bacteria</taxon>
        <taxon>Pseudomonadati</taxon>
        <taxon>Bacteroidota</taxon>
        <taxon>Flavobacteriia</taxon>
        <taxon>Flavobacteriales</taxon>
        <taxon>Flavobacteriaceae</taxon>
        <taxon>Flavobacterium</taxon>
    </lineage>
</organism>
<dbReference type="Proteomes" id="UP001597138">
    <property type="component" value="Unassembled WGS sequence"/>
</dbReference>
<gene>
    <name evidence="1" type="ORF">ACFSC2_09135</name>
</gene>
<accession>A0ABW4HC05</accession>
<protein>
    <submittedName>
        <fullName evidence="1">Uncharacterized protein</fullName>
    </submittedName>
</protein>
<evidence type="ECO:0000313" key="2">
    <source>
        <dbReference type="Proteomes" id="UP001597138"/>
    </source>
</evidence>
<name>A0ABW4HC05_9FLAO</name>
<comment type="caution">
    <text evidence="1">The sequence shown here is derived from an EMBL/GenBank/DDBJ whole genome shotgun (WGS) entry which is preliminary data.</text>
</comment>
<reference evidence="2" key="1">
    <citation type="journal article" date="2019" name="Int. J. Syst. Evol. Microbiol.">
        <title>The Global Catalogue of Microorganisms (GCM) 10K type strain sequencing project: providing services to taxonomists for standard genome sequencing and annotation.</title>
        <authorList>
            <consortium name="The Broad Institute Genomics Platform"/>
            <consortium name="The Broad Institute Genome Sequencing Center for Infectious Disease"/>
            <person name="Wu L."/>
            <person name="Ma J."/>
        </authorList>
    </citation>
    <scope>NUCLEOTIDE SEQUENCE [LARGE SCALE GENOMIC DNA]</scope>
    <source>
        <strain evidence="2">CCUG 70865</strain>
    </source>
</reference>
<dbReference type="EMBL" id="JBHUDZ010000009">
    <property type="protein sequence ID" value="MFD1602898.1"/>
    <property type="molecule type" value="Genomic_DNA"/>
</dbReference>
<sequence>MSNHKQVKGVYSLGVLSKKLDFEEMLYLLKEEILFSTLESENFTEDVFEDIFSILEILLRLFKFNKSSYINDRLKNFCYVNILLNNLNNDSSEKNALSFKNILFFNPSPEEFINNNQLRNGKYLNAKKQIDFSEFFDDIFENILKLKKEKKAYSRIAKDDIELLYQFLKELINTVFESQPSKLPEDYLRLENVFTNNDNLYNTLLKSIDYFTLINNKIDNKSASLYYQSDDEFTVINSAKRNSKTKFRSEYIIDSYIYKFSNHPKELVDFMIFLKNRDTQKFIKFSIILLSHPFIVYNLEAKRNIIKSNIDEILPNKGYAYQKLTKYKEIFK</sequence>
<evidence type="ECO:0000313" key="1">
    <source>
        <dbReference type="EMBL" id="MFD1602898.1"/>
    </source>
</evidence>
<keyword evidence="2" id="KW-1185">Reference proteome</keyword>
<dbReference type="RefSeq" id="WP_379817736.1">
    <property type="nucleotide sequence ID" value="NZ_JBHUDZ010000009.1"/>
</dbReference>
<proteinExistence type="predicted"/>